<feature type="repeat" description="WD" evidence="8">
    <location>
        <begin position="470"/>
        <end position="511"/>
    </location>
</feature>
<evidence type="ECO:0000256" key="7">
    <source>
        <dbReference type="ARBA" id="ARBA00023242"/>
    </source>
</evidence>
<dbReference type="PROSITE" id="PS50082">
    <property type="entry name" value="WD_REPEATS_2"/>
    <property type="match status" value="5"/>
</dbReference>
<dbReference type="EMBL" id="GEBQ01008331">
    <property type="protein sequence ID" value="JAT31646.1"/>
    <property type="molecule type" value="Transcribed_RNA"/>
</dbReference>
<feature type="repeat" description="WD" evidence="8">
    <location>
        <begin position="429"/>
        <end position="470"/>
    </location>
</feature>
<dbReference type="InterPro" id="IPR007582">
    <property type="entry name" value="TFIID_NTD2"/>
</dbReference>
<dbReference type="AlphaFoldDB" id="A0A1B6M6T8"/>
<dbReference type="CDD" id="cd08044">
    <property type="entry name" value="TAF5_NTD2"/>
    <property type="match status" value="1"/>
</dbReference>
<feature type="repeat" description="WD" evidence="8">
    <location>
        <begin position="345"/>
        <end position="378"/>
    </location>
</feature>
<comment type="subcellular location">
    <subcellularLocation>
        <location evidence="1">Nucleus</location>
    </subcellularLocation>
</comment>
<evidence type="ECO:0000259" key="9">
    <source>
        <dbReference type="Pfam" id="PF04494"/>
    </source>
</evidence>
<gene>
    <name evidence="10" type="ORF">g.4667</name>
</gene>
<name>A0A1B6M6T8_9HEMI</name>
<dbReference type="SMART" id="SM00320">
    <property type="entry name" value="WD40"/>
    <property type="match status" value="6"/>
</dbReference>
<feature type="repeat" description="WD" evidence="8">
    <location>
        <begin position="387"/>
        <end position="428"/>
    </location>
</feature>
<dbReference type="PANTHER" id="PTHR19879">
    <property type="entry name" value="TRANSCRIPTION INITIATION FACTOR TFIID"/>
    <property type="match status" value="1"/>
</dbReference>
<dbReference type="PRINTS" id="PR00320">
    <property type="entry name" value="GPROTEINBRPT"/>
</dbReference>
<comment type="similarity">
    <text evidence="2">Belongs to the WD repeat TAF5 family.</text>
</comment>
<dbReference type="InterPro" id="IPR036322">
    <property type="entry name" value="WD40_repeat_dom_sf"/>
</dbReference>
<dbReference type="PROSITE" id="PS00678">
    <property type="entry name" value="WD_REPEATS_1"/>
    <property type="match status" value="2"/>
</dbReference>
<dbReference type="PANTHER" id="PTHR19879:SF5">
    <property type="entry name" value="WD REPEAT-CONTAINING PROTEIN 55 HOMOLOG"/>
    <property type="match status" value="1"/>
</dbReference>
<evidence type="ECO:0000256" key="3">
    <source>
        <dbReference type="ARBA" id="ARBA00022574"/>
    </source>
</evidence>
<evidence type="ECO:0000256" key="2">
    <source>
        <dbReference type="ARBA" id="ARBA00009435"/>
    </source>
</evidence>
<keyword evidence="4" id="KW-0677">Repeat</keyword>
<feature type="domain" description="TFIID subunit TAF5 NTD2" evidence="9">
    <location>
        <begin position="81"/>
        <end position="208"/>
    </location>
</feature>
<evidence type="ECO:0000313" key="10">
    <source>
        <dbReference type="EMBL" id="JAT31646.1"/>
    </source>
</evidence>
<evidence type="ECO:0000256" key="5">
    <source>
        <dbReference type="ARBA" id="ARBA00023015"/>
    </source>
</evidence>
<dbReference type="InterPro" id="IPR037264">
    <property type="entry name" value="TFIID_NTD2_sf"/>
</dbReference>
<organism evidence="10">
    <name type="scientific">Graphocephala atropunctata</name>
    <dbReference type="NCBI Taxonomy" id="36148"/>
    <lineage>
        <taxon>Eukaryota</taxon>
        <taxon>Metazoa</taxon>
        <taxon>Ecdysozoa</taxon>
        <taxon>Arthropoda</taxon>
        <taxon>Hexapoda</taxon>
        <taxon>Insecta</taxon>
        <taxon>Pterygota</taxon>
        <taxon>Neoptera</taxon>
        <taxon>Paraneoptera</taxon>
        <taxon>Hemiptera</taxon>
        <taxon>Auchenorrhyncha</taxon>
        <taxon>Membracoidea</taxon>
        <taxon>Cicadellidae</taxon>
        <taxon>Cicadellinae</taxon>
        <taxon>Cicadellini</taxon>
        <taxon>Graphocephala</taxon>
    </lineage>
</organism>
<proteinExistence type="inferred from homology"/>
<dbReference type="CDD" id="cd00200">
    <property type="entry name" value="WD40"/>
    <property type="match status" value="1"/>
</dbReference>
<dbReference type="InterPro" id="IPR001680">
    <property type="entry name" value="WD40_rpt"/>
</dbReference>
<feature type="repeat" description="WD" evidence="8">
    <location>
        <begin position="512"/>
        <end position="544"/>
    </location>
</feature>
<evidence type="ECO:0000256" key="1">
    <source>
        <dbReference type="ARBA" id="ARBA00004123"/>
    </source>
</evidence>
<dbReference type="Pfam" id="PF04494">
    <property type="entry name" value="TFIID_NTD2"/>
    <property type="match status" value="1"/>
</dbReference>
<dbReference type="InterPro" id="IPR020472">
    <property type="entry name" value="WD40_PAC1"/>
</dbReference>
<dbReference type="InterPro" id="IPR015943">
    <property type="entry name" value="WD40/YVTN_repeat-like_dom_sf"/>
</dbReference>
<reference evidence="10" key="1">
    <citation type="submission" date="2015-11" db="EMBL/GenBank/DDBJ databases">
        <title>De novo transcriptome assembly of four potential Pierce s Disease insect vectors from Arizona vineyards.</title>
        <authorList>
            <person name="Tassone E.E."/>
        </authorList>
    </citation>
    <scope>NUCLEOTIDE SEQUENCE</scope>
</reference>
<dbReference type="SUPFAM" id="SSF50978">
    <property type="entry name" value="WD40 repeat-like"/>
    <property type="match status" value="1"/>
</dbReference>
<dbReference type="SUPFAM" id="SSF160897">
    <property type="entry name" value="Taf5 N-terminal domain-like"/>
    <property type="match status" value="1"/>
</dbReference>
<keyword evidence="3 8" id="KW-0853">WD repeat</keyword>
<accession>A0A1B6M6T8</accession>
<dbReference type="GO" id="GO:0005634">
    <property type="term" value="C:nucleus"/>
    <property type="evidence" value="ECO:0007669"/>
    <property type="project" value="UniProtKB-SubCell"/>
</dbReference>
<protein>
    <recommendedName>
        <fullName evidence="9">TFIID subunit TAF5 NTD2 domain-containing protein</fullName>
    </recommendedName>
</protein>
<dbReference type="Pfam" id="PF00400">
    <property type="entry name" value="WD40"/>
    <property type="match status" value="6"/>
</dbReference>
<keyword evidence="5" id="KW-0805">Transcription regulation</keyword>
<sequence>MNCTFVNGGDNDIKKLSGSDLVKSAVNSYLRRRRYMETEHFRKSDLVLSHSCKQMTVAATIEKDVSRLNSIIFSTISNDIAVAEQQFTKLRSWILELPEGRSRHELHAMLFPLFCHLYLEILRGGLDRQATSKFLKRHQELFMGNDKYRDIIEELSLVLTTQDIESKPLVKAFRSCKYEIKINSSTMAILYKYLATQSHVVLLQVLQTWFDIEVLSSDNVFESEDDMIEDFSDEKADYLESLYQQTQEDKEMRHLQEVIRLVRASPTPPPPLLLYSLNNSESVCCAKVSRSGKLMASGYSSSQLKLWSLSESKIGPPAGHYATVDLATNTPPQTLTIQEQRYSYLRGHTGPVTGVDYLYDAEVLLSVSQDTTMRAWRMADYSPAAIYRGHNYPVWSVVVSSLGVYIATGSQDSTARLWNLDRTYPLRIFAGHCQDVNCVQFHPNSSYLATGSADRSVRLWSVTDGSLVRVFSSPGSVLAIAFSPNGQHLASAGDDLRVRVWDLTSGGVLAELKGHSTPVIALDWSKDSNILASASLDGTVFVWNSSLHFKPPTSETMENPAKYTTNCSSLLNLQCLPRGNLVAVGTQGPVS</sequence>
<keyword evidence="7" id="KW-0539">Nucleus</keyword>
<evidence type="ECO:0000256" key="4">
    <source>
        <dbReference type="ARBA" id="ARBA00022737"/>
    </source>
</evidence>
<evidence type="ECO:0000256" key="6">
    <source>
        <dbReference type="ARBA" id="ARBA00023163"/>
    </source>
</evidence>
<dbReference type="Gene3D" id="2.130.10.10">
    <property type="entry name" value="YVTN repeat-like/Quinoprotein amine dehydrogenase"/>
    <property type="match status" value="2"/>
</dbReference>
<keyword evidence="6" id="KW-0804">Transcription</keyword>
<evidence type="ECO:0000256" key="8">
    <source>
        <dbReference type="PROSITE-ProRule" id="PRU00221"/>
    </source>
</evidence>
<dbReference type="PROSITE" id="PS50294">
    <property type="entry name" value="WD_REPEATS_REGION"/>
    <property type="match status" value="5"/>
</dbReference>
<dbReference type="Gene3D" id="1.25.40.500">
    <property type="entry name" value="TFIID subunit TAF5, NTD2 domain"/>
    <property type="match status" value="1"/>
</dbReference>
<dbReference type="InterPro" id="IPR019775">
    <property type="entry name" value="WD40_repeat_CS"/>
</dbReference>